<organism evidence="1 2">
    <name type="scientific">Aegilops tauschii subsp. strangulata</name>
    <name type="common">Goatgrass</name>
    <dbReference type="NCBI Taxonomy" id="200361"/>
    <lineage>
        <taxon>Eukaryota</taxon>
        <taxon>Viridiplantae</taxon>
        <taxon>Streptophyta</taxon>
        <taxon>Embryophyta</taxon>
        <taxon>Tracheophyta</taxon>
        <taxon>Spermatophyta</taxon>
        <taxon>Magnoliopsida</taxon>
        <taxon>Liliopsida</taxon>
        <taxon>Poales</taxon>
        <taxon>Poaceae</taxon>
        <taxon>BOP clade</taxon>
        <taxon>Pooideae</taxon>
        <taxon>Triticodae</taxon>
        <taxon>Triticeae</taxon>
        <taxon>Triticinae</taxon>
        <taxon>Aegilops</taxon>
    </lineage>
</organism>
<proteinExistence type="predicted"/>
<name>A0A453RV21_AEGTS</name>
<keyword evidence="2" id="KW-1185">Reference proteome</keyword>
<reference evidence="2" key="1">
    <citation type="journal article" date="2014" name="Science">
        <title>Ancient hybridizations among the ancestral genomes of bread wheat.</title>
        <authorList>
            <consortium name="International Wheat Genome Sequencing Consortium,"/>
            <person name="Marcussen T."/>
            <person name="Sandve S.R."/>
            <person name="Heier L."/>
            <person name="Spannagl M."/>
            <person name="Pfeifer M."/>
            <person name="Jakobsen K.S."/>
            <person name="Wulff B.B."/>
            <person name="Steuernagel B."/>
            <person name="Mayer K.F."/>
            <person name="Olsen O.A."/>
        </authorList>
    </citation>
    <scope>NUCLEOTIDE SEQUENCE [LARGE SCALE GENOMIC DNA]</scope>
    <source>
        <strain evidence="2">cv. AL8/78</strain>
    </source>
</reference>
<protein>
    <recommendedName>
        <fullName evidence="3">Reverse transcriptase domain-containing protein</fullName>
    </recommendedName>
</protein>
<reference evidence="1" key="5">
    <citation type="journal article" date="2021" name="G3 (Bethesda)">
        <title>Aegilops tauschii genome assembly Aet v5.0 features greater sequence contiguity and improved annotation.</title>
        <authorList>
            <person name="Wang L."/>
            <person name="Zhu T."/>
            <person name="Rodriguez J.C."/>
            <person name="Deal K.R."/>
            <person name="Dubcovsky J."/>
            <person name="McGuire P.E."/>
            <person name="Lux T."/>
            <person name="Spannagl M."/>
            <person name="Mayer K.F.X."/>
            <person name="Baldrich P."/>
            <person name="Meyers B.C."/>
            <person name="Huo N."/>
            <person name="Gu Y.Q."/>
            <person name="Zhou H."/>
            <person name="Devos K.M."/>
            <person name="Bennetzen J.L."/>
            <person name="Unver T."/>
            <person name="Budak H."/>
            <person name="Gulick P.J."/>
            <person name="Galiba G."/>
            <person name="Kalapos B."/>
            <person name="Nelson D.R."/>
            <person name="Li P."/>
            <person name="You F.M."/>
            <person name="Luo M.C."/>
            <person name="Dvorak J."/>
        </authorList>
    </citation>
    <scope>NUCLEOTIDE SEQUENCE [LARGE SCALE GENOMIC DNA]</scope>
    <source>
        <strain evidence="1">cv. AL8/78</strain>
    </source>
</reference>
<evidence type="ECO:0008006" key="3">
    <source>
        <dbReference type="Google" id="ProtNLM"/>
    </source>
</evidence>
<accession>A0A453RV21</accession>
<sequence>KQLTLQKRPPQISYSLCRHERNHAISHPRIANLKDSDANTGFFHRQCSFRRQKNRIFSITADGRVLTDHTEMAQAAFLYHDALLGTAADQEHSLDLSQLIEPTDLADLDEPFSAEEIWEAVKRLPAHKAPGPDGFTVEFLHACWSIVRQDFLDVRQQLYDLRGRGFCKLNQAL</sequence>
<dbReference type="Gramene" id="AET7Gv20712700.9">
    <property type="protein sequence ID" value="AET7Gv20712700.9"/>
    <property type="gene ID" value="AET7Gv20712700"/>
</dbReference>
<reference evidence="2" key="2">
    <citation type="journal article" date="2017" name="Nat. Plants">
        <title>The Aegilops tauschii genome reveals multiple impacts of transposons.</title>
        <authorList>
            <person name="Zhao G."/>
            <person name="Zou C."/>
            <person name="Li K."/>
            <person name="Wang K."/>
            <person name="Li T."/>
            <person name="Gao L."/>
            <person name="Zhang X."/>
            <person name="Wang H."/>
            <person name="Yang Z."/>
            <person name="Liu X."/>
            <person name="Jiang W."/>
            <person name="Mao L."/>
            <person name="Kong X."/>
            <person name="Jiao Y."/>
            <person name="Jia J."/>
        </authorList>
    </citation>
    <scope>NUCLEOTIDE SEQUENCE [LARGE SCALE GENOMIC DNA]</scope>
    <source>
        <strain evidence="2">cv. AL8/78</strain>
    </source>
</reference>
<dbReference type="Proteomes" id="UP000015105">
    <property type="component" value="Chromosome 7D"/>
</dbReference>
<evidence type="ECO:0000313" key="1">
    <source>
        <dbReference type="EnsemblPlants" id="AET7Gv20712700.9"/>
    </source>
</evidence>
<dbReference type="AlphaFoldDB" id="A0A453RV21"/>
<reference evidence="1" key="3">
    <citation type="journal article" date="2017" name="Nature">
        <title>Genome sequence of the progenitor of the wheat D genome Aegilops tauschii.</title>
        <authorList>
            <person name="Luo M.C."/>
            <person name="Gu Y.Q."/>
            <person name="Puiu D."/>
            <person name="Wang H."/>
            <person name="Twardziok S.O."/>
            <person name="Deal K.R."/>
            <person name="Huo N."/>
            <person name="Zhu T."/>
            <person name="Wang L."/>
            <person name="Wang Y."/>
            <person name="McGuire P.E."/>
            <person name="Liu S."/>
            <person name="Long H."/>
            <person name="Ramasamy R.K."/>
            <person name="Rodriguez J.C."/>
            <person name="Van S.L."/>
            <person name="Yuan L."/>
            <person name="Wang Z."/>
            <person name="Xia Z."/>
            <person name="Xiao L."/>
            <person name="Anderson O.D."/>
            <person name="Ouyang S."/>
            <person name="Liang Y."/>
            <person name="Zimin A.V."/>
            <person name="Pertea G."/>
            <person name="Qi P."/>
            <person name="Bennetzen J.L."/>
            <person name="Dai X."/>
            <person name="Dawson M.W."/>
            <person name="Muller H.G."/>
            <person name="Kugler K."/>
            <person name="Rivarola-Duarte L."/>
            <person name="Spannagl M."/>
            <person name="Mayer K.F.X."/>
            <person name="Lu F.H."/>
            <person name="Bevan M.W."/>
            <person name="Leroy P."/>
            <person name="Li P."/>
            <person name="You F.M."/>
            <person name="Sun Q."/>
            <person name="Liu Z."/>
            <person name="Lyons E."/>
            <person name="Wicker T."/>
            <person name="Salzberg S.L."/>
            <person name="Devos K.M."/>
            <person name="Dvorak J."/>
        </authorList>
    </citation>
    <scope>NUCLEOTIDE SEQUENCE [LARGE SCALE GENOMIC DNA]</scope>
    <source>
        <strain evidence="1">cv. AL8/78</strain>
    </source>
</reference>
<evidence type="ECO:0000313" key="2">
    <source>
        <dbReference type="Proteomes" id="UP000015105"/>
    </source>
</evidence>
<dbReference type="EnsemblPlants" id="AET7Gv20712700.9">
    <property type="protein sequence ID" value="AET7Gv20712700.9"/>
    <property type="gene ID" value="AET7Gv20712700"/>
</dbReference>
<reference evidence="1" key="4">
    <citation type="submission" date="2019-03" db="UniProtKB">
        <authorList>
            <consortium name="EnsemblPlants"/>
        </authorList>
    </citation>
    <scope>IDENTIFICATION</scope>
</reference>